<accession>A0ACC1S0V7</accession>
<gene>
    <name evidence="1" type="ORF">NM688_g7834</name>
</gene>
<evidence type="ECO:0000313" key="2">
    <source>
        <dbReference type="Proteomes" id="UP001148662"/>
    </source>
</evidence>
<comment type="caution">
    <text evidence="1">The sequence shown here is derived from an EMBL/GenBank/DDBJ whole genome shotgun (WGS) entry which is preliminary data.</text>
</comment>
<protein>
    <submittedName>
        <fullName evidence="1">Uncharacterized protein</fullName>
    </submittedName>
</protein>
<dbReference type="EMBL" id="JANHOG010001935">
    <property type="protein sequence ID" value="KAJ3529594.1"/>
    <property type="molecule type" value="Genomic_DNA"/>
</dbReference>
<proteinExistence type="predicted"/>
<sequence>MYTRSRTMSIAPTTPPTTPPMMAPRFVELFEEVPSAPGETGTTAVGVITEVDVLVTTMTEPPGSVEDDVITLRDVVGGSVEVVEEAAEEEEDDGGGEVVEEEEEEVSLVATLSDRQCRATLLRELSTVRAQHETQWSRGAHGLSSADNRVGQSNQVSMSLIAEGISLESSLADIADVTYAEHDLLQLLHLCKTLQMAMTTKTTTTTSKAVTVANIARAKNAAAWLSLTSAFDPPLIDRRAGVQLQLATTFNFILMISATYDQSTNAKRCDYHSVKRHSAKVTYQLTARIQPHSHCMLPPITAQYDPELQYQPSFVGVTGYHLCPPPLTPRDPHSSDKVDSSPCANGTSMVSNSTTYGALLVGGLIALFLSGIVATQVFLYRRSYPDDRLRNKVMVSAVWLLDLLHSAFIIASLFRYVMLGLVDVHSIQTIAWTVSVTISITGVLTFLVHCFFTIRVWTLSKHNKWLCGLIVRPPLSSLRDFVPDSHPGRVGVRKDGTHASIPPVSAFGTVAQMQRFHTWRAFHQGAAWIFTTGLGISATVDFLIAFSILWFLGRSRTGFSSMDQIIDVIIVYTVENGLLTSMCTVASFVCWVTMPHNFIFLGLHFAIGKLYANSFLATLNARAHIKERTTSSREQRHSYRMPTISGWSRKSMRRDLSSRCDHVSSTIVQVNIEKTVVTDGLANTPDGDGDIDSIIPAYMAKRASTDTPFADLYSTRT</sequence>
<evidence type="ECO:0000313" key="1">
    <source>
        <dbReference type="EMBL" id="KAJ3529594.1"/>
    </source>
</evidence>
<organism evidence="1 2">
    <name type="scientific">Phlebia brevispora</name>
    <dbReference type="NCBI Taxonomy" id="194682"/>
    <lineage>
        <taxon>Eukaryota</taxon>
        <taxon>Fungi</taxon>
        <taxon>Dikarya</taxon>
        <taxon>Basidiomycota</taxon>
        <taxon>Agaricomycotina</taxon>
        <taxon>Agaricomycetes</taxon>
        <taxon>Polyporales</taxon>
        <taxon>Meruliaceae</taxon>
        <taxon>Phlebia</taxon>
    </lineage>
</organism>
<name>A0ACC1S0V7_9APHY</name>
<dbReference type="Proteomes" id="UP001148662">
    <property type="component" value="Unassembled WGS sequence"/>
</dbReference>
<keyword evidence="2" id="KW-1185">Reference proteome</keyword>
<reference evidence="1" key="1">
    <citation type="submission" date="2022-07" db="EMBL/GenBank/DDBJ databases">
        <title>Genome Sequence of Phlebia brevispora.</title>
        <authorList>
            <person name="Buettner E."/>
        </authorList>
    </citation>
    <scope>NUCLEOTIDE SEQUENCE</scope>
    <source>
        <strain evidence="1">MPL23</strain>
    </source>
</reference>